<sequence length="457" mass="49511">MKRKKLIALLVMGMLCFRNITVLAAESNRLCGRTRVETAIEVSKEFYNKNSDSTGNAILAAAADENLVDSLAVSPLAYKLKAPIFLNDANNSIDEVTLNELKSRNIKNVYISTGEGIISKEAEEELVANGMNVIRLGGATRYETALNILNKYKELGGQATNVCLVSGNGIADALSIAPIAAENSMPIVLAKDSDNVASELKEVVYSAQKVYAVGGESVLSTGLVNDVKGERLAGKNRYATNIEVIKKFYGSSFENIYFANGNNNHLVDSLTASVLVAGSKGPIVLLDNKLNKDTANAINGKVTDNTNMTFLGGEAFVPSITIDNIKNPPEDKPIEKPKDMGQEVVNYAMNYLGTPYVWGGDSPAGFDCSGFAQYVYRHFGVEITRTTYTQVTQGSYVARENLRPGDLVFFTYSGDGEAEHVGMYVGNNSYIHCPQPGDVVRVSTIGYGYMTARRIFN</sequence>
<evidence type="ECO:0000313" key="8">
    <source>
        <dbReference type="Proteomes" id="UP000481872"/>
    </source>
</evidence>
<dbReference type="SUPFAM" id="SSF54001">
    <property type="entry name" value="Cysteine proteinases"/>
    <property type="match status" value="1"/>
</dbReference>
<keyword evidence="4" id="KW-0788">Thiol protease</keyword>
<dbReference type="Gene3D" id="3.40.50.12090">
    <property type="match status" value="2"/>
</dbReference>
<dbReference type="AlphaFoldDB" id="A0A6M0H5J5"/>
<name>A0A6M0H5J5_9CLOT</name>
<gene>
    <name evidence="7" type="ORF">G3M99_12080</name>
</gene>
<evidence type="ECO:0000256" key="1">
    <source>
        <dbReference type="ARBA" id="ARBA00007074"/>
    </source>
</evidence>
<comment type="caution">
    <text evidence="7">The sequence shown here is derived from an EMBL/GenBank/DDBJ whole genome shotgun (WGS) entry which is preliminary data.</text>
</comment>
<dbReference type="Gene3D" id="3.90.1720.10">
    <property type="entry name" value="endopeptidase domain like (from Nostoc punctiforme)"/>
    <property type="match status" value="1"/>
</dbReference>
<dbReference type="EMBL" id="JAAGPU010000022">
    <property type="protein sequence ID" value="NEU05578.1"/>
    <property type="molecule type" value="Genomic_DNA"/>
</dbReference>
<feature type="domain" description="NlpC/P60" evidence="6">
    <location>
        <begin position="338"/>
        <end position="457"/>
    </location>
</feature>
<keyword evidence="5" id="KW-0732">Signal</keyword>
<dbReference type="InterPro" id="IPR038765">
    <property type="entry name" value="Papain-like_cys_pep_sf"/>
</dbReference>
<keyword evidence="3" id="KW-0378">Hydrolase</keyword>
<proteinExistence type="inferred from homology"/>
<evidence type="ECO:0000313" key="7">
    <source>
        <dbReference type="EMBL" id="NEU05578.1"/>
    </source>
</evidence>
<dbReference type="RefSeq" id="WP_199870337.1">
    <property type="nucleotide sequence ID" value="NZ_JAAGPU010000022.1"/>
</dbReference>
<feature type="signal peptide" evidence="5">
    <location>
        <begin position="1"/>
        <end position="24"/>
    </location>
</feature>
<organism evidence="7 8">
    <name type="scientific">Clostridium senegalense</name>
    <dbReference type="NCBI Taxonomy" id="1465809"/>
    <lineage>
        <taxon>Bacteria</taxon>
        <taxon>Bacillati</taxon>
        <taxon>Bacillota</taxon>
        <taxon>Clostridia</taxon>
        <taxon>Eubacteriales</taxon>
        <taxon>Clostridiaceae</taxon>
        <taxon>Clostridium</taxon>
    </lineage>
</organism>
<keyword evidence="8" id="KW-1185">Reference proteome</keyword>
<dbReference type="Pfam" id="PF04122">
    <property type="entry name" value="CW_binding_2"/>
    <property type="match status" value="3"/>
</dbReference>
<evidence type="ECO:0000256" key="5">
    <source>
        <dbReference type="SAM" id="SignalP"/>
    </source>
</evidence>
<evidence type="ECO:0000256" key="2">
    <source>
        <dbReference type="ARBA" id="ARBA00022670"/>
    </source>
</evidence>
<feature type="chain" id="PRO_5026676028" description="NlpC/P60 domain-containing protein" evidence="5">
    <location>
        <begin position="25"/>
        <end position="457"/>
    </location>
</feature>
<comment type="similarity">
    <text evidence="1">Belongs to the peptidase C40 family.</text>
</comment>
<dbReference type="PANTHER" id="PTHR47053">
    <property type="entry name" value="MUREIN DD-ENDOPEPTIDASE MEPH-RELATED"/>
    <property type="match status" value="1"/>
</dbReference>
<evidence type="ECO:0000256" key="4">
    <source>
        <dbReference type="ARBA" id="ARBA00022807"/>
    </source>
</evidence>
<evidence type="ECO:0000256" key="3">
    <source>
        <dbReference type="ARBA" id="ARBA00022801"/>
    </source>
</evidence>
<reference evidence="7 8" key="1">
    <citation type="submission" date="2020-02" db="EMBL/GenBank/DDBJ databases">
        <title>Genome assembly of a novel Clostridium senegalense strain.</title>
        <authorList>
            <person name="Gupta T.B."/>
            <person name="Jauregui R."/>
            <person name="Maclean P."/>
            <person name="Nawarathana A."/>
            <person name="Brightwell G."/>
        </authorList>
    </citation>
    <scope>NUCLEOTIDE SEQUENCE [LARGE SCALE GENOMIC DNA]</scope>
    <source>
        <strain evidence="7 8">AGRFS4</strain>
    </source>
</reference>
<dbReference type="Pfam" id="PF00877">
    <property type="entry name" value="NLPC_P60"/>
    <property type="match status" value="1"/>
</dbReference>
<dbReference type="InterPro" id="IPR007253">
    <property type="entry name" value="Cell_wall-bd_2"/>
</dbReference>
<dbReference type="GO" id="GO:0006508">
    <property type="term" value="P:proteolysis"/>
    <property type="evidence" value="ECO:0007669"/>
    <property type="project" value="UniProtKB-KW"/>
</dbReference>
<dbReference type="PROSITE" id="PS51935">
    <property type="entry name" value="NLPC_P60"/>
    <property type="match status" value="1"/>
</dbReference>
<protein>
    <recommendedName>
        <fullName evidence="6">NlpC/P60 domain-containing protein</fullName>
    </recommendedName>
</protein>
<dbReference type="InterPro" id="IPR000064">
    <property type="entry name" value="NLP_P60_dom"/>
</dbReference>
<dbReference type="InterPro" id="IPR051202">
    <property type="entry name" value="Peptidase_C40"/>
</dbReference>
<accession>A0A6M0H5J5</accession>
<dbReference type="GO" id="GO:0008234">
    <property type="term" value="F:cysteine-type peptidase activity"/>
    <property type="evidence" value="ECO:0007669"/>
    <property type="project" value="UniProtKB-KW"/>
</dbReference>
<evidence type="ECO:0000259" key="6">
    <source>
        <dbReference type="PROSITE" id="PS51935"/>
    </source>
</evidence>
<keyword evidence="2" id="KW-0645">Protease</keyword>
<dbReference type="PANTHER" id="PTHR47053:SF1">
    <property type="entry name" value="MUREIN DD-ENDOPEPTIDASE MEPH-RELATED"/>
    <property type="match status" value="1"/>
</dbReference>
<dbReference type="Proteomes" id="UP000481872">
    <property type="component" value="Unassembled WGS sequence"/>
</dbReference>